<dbReference type="PANTHER" id="PTHR44533">
    <property type="entry name" value="DEAD/H RNA HELICASE, PUTATIVE-RELATED"/>
    <property type="match status" value="1"/>
</dbReference>
<dbReference type="InterPro" id="IPR036427">
    <property type="entry name" value="Bromodomain-like_sf"/>
</dbReference>
<dbReference type="InterPro" id="IPR011545">
    <property type="entry name" value="DEAD/DEAH_box_helicase_dom"/>
</dbReference>
<dbReference type="SMART" id="SM00297">
    <property type="entry name" value="BROMO"/>
    <property type="match status" value="1"/>
</dbReference>
<comment type="caution">
    <text evidence="11">The sequence shown here is derived from an EMBL/GenBank/DDBJ whole genome shotgun (WGS) entry which is preliminary data.</text>
</comment>
<evidence type="ECO:0000259" key="8">
    <source>
        <dbReference type="PROSITE" id="PS50014"/>
    </source>
</evidence>
<feature type="region of interest" description="Disordered" evidence="7">
    <location>
        <begin position="314"/>
        <end position="342"/>
    </location>
</feature>
<evidence type="ECO:0000313" key="11">
    <source>
        <dbReference type="EMBL" id="KAK9810587.1"/>
    </source>
</evidence>
<dbReference type="SMART" id="SM00487">
    <property type="entry name" value="DEXDc"/>
    <property type="match status" value="1"/>
</dbReference>
<name>A0AAW1PP94_9CHLO</name>
<gene>
    <name evidence="11" type="ORF">WJX73_002805</name>
</gene>
<evidence type="ECO:0000313" key="12">
    <source>
        <dbReference type="Proteomes" id="UP001465755"/>
    </source>
</evidence>
<evidence type="ECO:0000256" key="6">
    <source>
        <dbReference type="PROSITE-ProRule" id="PRU00035"/>
    </source>
</evidence>
<protein>
    <recommendedName>
        <fullName evidence="13">Helicase ATP-binding domain-containing protein</fullName>
    </recommendedName>
</protein>
<dbReference type="SUPFAM" id="SSF52540">
    <property type="entry name" value="P-loop containing nucleoside triphosphate hydrolases"/>
    <property type="match status" value="1"/>
</dbReference>
<dbReference type="Gene3D" id="1.20.1270.220">
    <property type="match status" value="1"/>
</dbReference>
<dbReference type="Gene3D" id="1.20.920.10">
    <property type="entry name" value="Bromodomain-like"/>
    <property type="match status" value="1"/>
</dbReference>
<feature type="domain" description="Bromo" evidence="8">
    <location>
        <begin position="106"/>
        <end position="179"/>
    </location>
</feature>
<feature type="domain" description="NET" evidence="10">
    <location>
        <begin position="238"/>
        <end position="318"/>
    </location>
</feature>
<dbReference type="Pfam" id="PF17035">
    <property type="entry name" value="BET"/>
    <property type="match status" value="1"/>
</dbReference>
<evidence type="ECO:0000256" key="3">
    <source>
        <dbReference type="ARBA" id="ARBA00022806"/>
    </source>
</evidence>
<dbReference type="InterPro" id="IPR052431">
    <property type="entry name" value="SKI2_subfamily_helicases"/>
</dbReference>
<feature type="domain" description="Helicase ATP-binding" evidence="9">
    <location>
        <begin position="489"/>
        <end position="666"/>
    </location>
</feature>
<feature type="compositionally biased region" description="Polar residues" evidence="7">
    <location>
        <begin position="228"/>
        <end position="237"/>
    </location>
</feature>
<dbReference type="PROSITE" id="PS51192">
    <property type="entry name" value="HELICASE_ATP_BIND_1"/>
    <property type="match status" value="1"/>
</dbReference>
<dbReference type="PROSITE" id="PS51525">
    <property type="entry name" value="NET"/>
    <property type="match status" value="1"/>
</dbReference>
<evidence type="ECO:0000256" key="2">
    <source>
        <dbReference type="ARBA" id="ARBA00022801"/>
    </source>
</evidence>
<feature type="compositionally biased region" description="Basic and acidic residues" evidence="7">
    <location>
        <begin position="240"/>
        <end position="252"/>
    </location>
</feature>
<dbReference type="CDD" id="cd04369">
    <property type="entry name" value="Bromodomain"/>
    <property type="match status" value="1"/>
</dbReference>
<dbReference type="Pfam" id="PF00270">
    <property type="entry name" value="DEAD"/>
    <property type="match status" value="1"/>
</dbReference>
<evidence type="ECO:0000256" key="4">
    <source>
        <dbReference type="ARBA" id="ARBA00022840"/>
    </source>
</evidence>
<dbReference type="Proteomes" id="UP001465755">
    <property type="component" value="Unassembled WGS sequence"/>
</dbReference>
<evidence type="ECO:0008006" key="13">
    <source>
        <dbReference type="Google" id="ProtNLM"/>
    </source>
</evidence>
<dbReference type="InterPro" id="IPR014001">
    <property type="entry name" value="Helicase_ATP-bd"/>
</dbReference>
<proteinExistence type="predicted"/>
<dbReference type="GO" id="GO:0016787">
    <property type="term" value="F:hydrolase activity"/>
    <property type="evidence" value="ECO:0007669"/>
    <property type="project" value="UniProtKB-KW"/>
</dbReference>
<evidence type="ECO:0000256" key="7">
    <source>
        <dbReference type="SAM" id="MobiDB-lite"/>
    </source>
</evidence>
<evidence type="ECO:0000256" key="1">
    <source>
        <dbReference type="ARBA" id="ARBA00022741"/>
    </source>
</evidence>
<dbReference type="EMBL" id="JALJOQ010000015">
    <property type="protein sequence ID" value="KAK9810587.1"/>
    <property type="molecule type" value="Genomic_DNA"/>
</dbReference>
<dbReference type="PROSITE" id="PS50014">
    <property type="entry name" value="BROMODOMAIN_2"/>
    <property type="match status" value="1"/>
</dbReference>
<dbReference type="SUPFAM" id="SSF47370">
    <property type="entry name" value="Bromodomain"/>
    <property type="match status" value="1"/>
</dbReference>
<reference evidence="11 12" key="1">
    <citation type="journal article" date="2024" name="Nat. Commun.">
        <title>Phylogenomics reveals the evolutionary origins of lichenization in chlorophyte algae.</title>
        <authorList>
            <person name="Puginier C."/>
            <person name="Libourel C."/>
            <person name="Otte J."/>
            <person name="Skaloud P."/>
            <person name="Haon M."/>
            <person name="Grisel S."/>
            <person name="Petersen M."/>
            <person name="Berrin J.G."/>
            <person name="Delaux P.M."/>
            <person name="Dal Grande F."/>
            <person name="Keller J."/>
        </authorList>
    </citation>
    <scope>NUCLEOTIDE SEQUENCE [LARGE SCALE GENOMIC DNA]</scope>
    <source>
        <strain evidence="11 12">SAG 2036</strain>
    </source>
</reference>
<dbReference type="PANTHER" id="PTHR44533:SF4">
    <property type="entry name" value="DEAD_H RNA HELICASE, PUTATIVE-RELATED"/>
    <property type="match status" value="1"/>
</dbReference>
<dbReference type="InterPro" id="IPR027417">
    <property type="entry name" value="P-loop_NTPase"/>
</dbReference>
<accession>A0AAW1PP94</accession>
<keyword evidence="12" id="KW-1185">Reference proteome</keyword>
<evidence type="ECO:0000259" key="10">
    <source>
        <dbReference type="PROSITE" id="PS51525"/>
    </source>
</evidence>
<dbReference type="InterPro" id="IPR027353">
    <property type="entry name" value="NET_dom"/>
</dbReference>
<keyword evidence="2" id="KW-0378">Hydrolase</keyword>
<dbReference type="FunFam" id="3.40.50.300:FF:001039">
    <property type="entry name" value="ATP-dependent RNA helicase DDX60"/>
    <property type="match status" value="1"/>
</dbReference>
<dbReference type="InterPro" id="IPR001487">
    <property type="entry name" value="Bromodomain"/>
</dbReference>
<dbReference type="GO" id="GO:0005524">
    <property type="term" value="F:ATP binding"/>
    <property type="evidence" value="ECO:0007669"/>
    <property type="project" value="UniProtKB-KW"/>
</dbReference>
<keyword evidence="4" id="KW-0067">ATP-binding</keyword>
<keyword evidence="5 6" id="KW-0103">Bromodomain</keyword>
<dbReference type="Gene3D" id="3.40.50.300">
    <property type="entry name" value="P-loop containing nucleotide triphosphate hydrolases"/>
    <property type="match status" value="1"/>
</dbReference>
<dbReference type="GO" id="GO:0005737">
    <property type="term" value="C:cytoplasm"/>
    <property type="evidence" value="ECO:0007669"/>
    <property type="project" value="TreeGrafter"/>
</dbReference>
<dbReference type="Pfam" id="PF00439">
    <property type="entry name" value="Bromodomain"/>
    <property type="match status" value="1"/>
</dbReference>
<dbReference type="GO" id="GO:0003676">
    <property type="term" value="F:nucleic acid binding"/>
    <property type="evidence" value="ECO:0007669"/>
    <property type="project" value="InterPro"/>
</dbReference>
<keyword evidence="1" id="KW-0547">Nucleotide-binding</keyword>
<dbReference type="AlphaFoldDB" id="A0AAW1PP94"/>
<dbReference type="PRINTS" id="PR00503">
    <property type="entry name" value="BROMODOMAIN"/>
</dbReference>
<evidence type="ECO:0000259" key="9">
    <source>
        <dbReference type="PROSITE" id="PS51192"/>
    </source>
</evidence>
<organism evidence="11 12">
    <name type="scientific">Symbiochloris irregularis</name>
    <dbReference type="NCBI Taxonomy" id="706552"/>
    <lineage>
        <taxon>Eukaryota</taxon>
        <taxon>Viridiplantae</taxon>
        <taxon>Chlorophyta</taxon>
        <taxon>core chlorophytes</taxon>
        <taxon>Trebouxiophyceae</taxon>
        <taxon>Trebouxiales</taxon>
        <taxon>Trebouxiaceae</taxon>
        <taxon>Symbiochloris</taxon>
    </lineage>
</organism>
<feature type="region of interest" description="Disordered" evidence="7">
    <location>
        <begin position="200"/>
        <end position="252"/>
    </location>
</feature>
<sequence>MPGEAYSQALRKLVLRLDNGSIIVGATKLDLSGNAQDFTLVPAAQAYGLGRLSQTDLSRTQYLLQELHGKVPDGEPLSSLPSGGDTLKRKAADVLPEPAQARPPPKQQTLATRERRPTSVISEAPTQNYYEIIKQPMDLGTIQKKLQKGQYSSPQEFVADMRLTWANCHLYNKKESEVGKVGAKAARFFEDLWAKAGLDQPSGLRHRRSNAGVAATKYEPDLGPEPTKTGNGPPSGSKSKKGEPQPEMSRDHKEWLASVLSAWSENDHPYLAELEDVIRDQHDVDGSVELDFDEMDTATLWRLDAFVQSREQRGGAQYAATADHGLEEDAESAPSATPAGEGLIPSLQELSRSQSFAPVQSKHTLEAATQPDVQSGVTGSWRANAGLWAYVLDGRLLHFIWVHQQISSPASYNAGLHQQIQQLLDTVAAASNLPPKRQPGSRAEQYKLGMSEARFQLQCCGDVLPHEEPAERDPRVQTFNPDLWQRKVLDAVDMRQSALVCAPTSSGKTFISSYCMHSIIDSTKRGRVVFVAPTKALVNQVAAQVYKDFGDFPGLEGQHLHGVFTRDYRVNVENCRILITVPACLEILLLGNSQQEWVQTLQYVIFDEVHCLREGGLREGGDASSTGTVWEHMLSMLRCPFLALSATIGNPQEFVEWLTSLKQLQRHQDEQRGTPLDPGCYVPCSSLSRSGQDFLSS</sequence>
<evidence type="ECO:0000256" key="5">
    <source>
        <dbReference type="ARBA" id="ARBA00023117"/>
    </source>
</evidence>
<dbReference type="InterPro" id="IPR038336">
    <property type="entry name" value="NET_sf"/>
</dbReference>
<dbReference type="GO" id="GO:0004386">
    <property type="term" value="F:helicase activity"/>
    <property type="evidence" value="ECO:0007669"/>
    <property type="project" value="UniProtKB-KW"/>
</dbReference>
<feature type="region of interest" description="Disordered" evidence="7">
    <location>
        <begin position="94"/>
        <end position="120"/>
    </location>
</feature>
<keyword evidence="3" id="KW-0347">Helicase</keyword>